<evidence type="ECO:0000256" key="5">
    <source>
        <dbReference type="SAM" id="Phobius"/>
    </source>
</evidence>
<protein>
    <recommendedName>
        <fullName evidence="10">TM2 domain-containing protein</fullName>
    </recommendedName>
</protein>
<feature type="domain" description="TM2" evidence="6">
    <location>
        <begin position="36"/>
        <end position="86"/>
    </location>
</feature>
<dbReference type="Proteomes" id="UP000053467">
    <property type="component" value="Unassembled WGS sequence"/>
</dbReference>
<accession>A0A117M6G0</accession>
<dbReference type="InterPro" id="IPR007829">
    <property type="entry name" value="TM2"/>
</dbReference>
<feature type="domain" description="Zinc-ribbon" evidence="7">
    <location>
        <begin position="5"/>
        <end position="26"/>
    </location>
</feature>
<dbReference type="InterPro" id="IPR026870">
    <property type="entry name" value="Zinc_ribbon_dom"/>
</dbReference>
<evidence type="ECO:0000256" key="1">
    <source>
        <dbReference type="ARBA" id="ARBA00004141"/>
    </source>
</evidence>
<reference evidence="9" key="1">
    <citation type="journal article" date="2015" name="MBio">
        <title>Genome-Resolved Metagenomic Analysis Reveals Roles for Candidate Phyla and Other Microbial Community Members in Biogeochemical Transformations in Oil Reservoirs.</title>
        <authorList>
            <person name="Hu P."/>
            <person name="Tom L."/>
            <person name="Singh A."/>
            <person name="Thomas B.C."/>
            <person name="Baker B.J."/>
            <person name="Piceno Y.M."/>
            <person name="Andersen G.L."/>
            <person name="Banfield J.F."/>
        </authorList>
    </citation>
    <scope>NUCLEOTIDE SEQUENCE [LARGE SCALE GENOMIC DNA]</scope>
</reference>
<dbReference type="PATRIC" id="fig|1635277.3.peg.1360"/>
<dbReference type="GO" id="GO:0016020">
    <property type="term" value="C:membrane"/>
    <property type="evidence" value="ECO:0007669"/>
    <property type="project" value="UniProtKB-SubCell"/>
</dbReference>
<dbReference type="Pfam" id="PF13240">
    <property type="entry name" value="Zn_Ribbon_1"/>
    <property type="match status" value="1"/>
</dbReference>
<evidence type="ECO:0000259" key="7">
    <source>
        <dbReference type="Pfam" id="PF13240"/>
    </source>
</evidence>
<evidence type="ECO:0000313" key="8">
    <source>
        <dbReference type="EMBL" id="KUK87025.1"/>
    </source>
</evidence>
<dbReference type="PROSITE" id="PS51257">
    <property type="entry name" value="PROKAR_LIPOPROTEIN"/>
    <property type="match status" value="1"/>
</dbReference>
<organism evidence="8 9">
    <name type="scientific">candidate division TA06 bacterium 34_109</name>
    <dbReference type="NCBI Taxonomy" id="1635277"/>
    <lineage>
        <taxon>Bacteria</taxon>
        <taxon>Bacteria division TA06</taxon>
    </lineage>
</organism>
<dbReference type="EMBL" id="LGGX01000009">
    <property type="protein sequence ID" value="KUK87025.1"/>
    <property type="molecule type" value="Genomic_DNA"/>
</dbReference>
<evidence type="ECO:0000256" key="4">
    <source>
        <dbReference type="ARBA" id="ARBA00023136"/>
    </source>
</evidence>
<evidence type="ECO:0008006" key="10">
    <source>
        <dbReference type="Google" id="ProtNLM"/>
    </source>
</evidence>
<evidence type="ECO:0000256" key="2">
    <source>
        <dbReference type="ARBA" id="ARBA00022692"/>
    </source>
</evidence>
<comment type="caution">
    <text evidence="8">The sequence shown here is derived from an EMBL/GenBank/DDBJ whole genome shotgun (WGS) entry which is preliminary data.</text>
</comment>
<gene>
    <name evidence="8" type="ORF">XE03_1114</name>
</gene>
<evidence type="ECO:0000256" key="3">
    <source>
        <dbReference type="ARBA" id="ARBA00022989"/>
    </source>
</evidence>
<proteinExistence type="predicted"/>
<comment type="subcellular location">
    <subcellularLocation>
        <location evidence="1">Membrane</location>
        <topology evidence="1">Multi-pass membrane protein</topology>
    </subcellularLocation>
</comment>
<feature type="transmembrane region" description="Helical" evidence="5">
    <location>
        <begin position="65"/>
        <end position="89"/>
    </location>
</feature>
<feature type="transmembrane region" description="Helical" evidence="5">
    <location>
        <begin position="40"/>
        <end position="59"/>
    </location>
</feature>
<dbReference type="AlphaFoldDB" id="A0A117M6G0"/>
<dbReference type="Pfam" id="PF05154">
    <property type="entry name" value="TM2"/>
    <property type="match status" value="1"/>
</dbReference>
<sequence>MDKKFCPSCGKELDVKATVCPNCGAPQTSSAGVSCSKNKLAAGLFGILLGSLGIHKFYLGQIGWGIVYLLFCWTGVPGVIGIIEGIIYLTMSDEAFCEKYGK</sequence>
<keyword evidence="2 5" id="KW-0812">Transmembrane</keyword>
<name>A0A117M6G0_UNCT6</name>
<evidence type="ECO:0000313" key="9">
    <source>
        <dbReference type="Proteomes" id="UP000053467"/>
    </source>
</evidence>
<evidence type="ECO:0000259" key="6">
    <source>
        <dbReference type="Pfam" id="PF05154"/>
    </source>
</evidence>
<keyword evidence="3 5" id="KW-1133">Transmembrane helix</keyword>
<keyword evidence="4 5" id="KW-0472">Membrane</keyword>